<comment type="subcellular location">
    <subcellularLocation>
        <location evidence="9">Cell membrane</location>
        <topology evidence="9">Multi-pass membrane protein</topology>
    </subcellularLocation>
</comment>
<keyword evidence="7 9" id="KW-1133">Transmembrane helix</keyword>
<evidence type="ECO:0000256" key="7">
    <source>
        <dbReference type="ARBA" id="ARBA00022989"/>
    </source>
</evidence>
<reference evidence="12 13" key="1">
    <citation type="submission" date="2016-10" db="EMBL/GenBank/DDBJ databases">
        <authorList>
            <person name="de Groot N.N."/>
        </authorList>
    </citation>
    <scope>NUCLEOTIDE SEQUENCE [LARGE SCALE GENOMIC DNA]</scope>
    <source>
        <strain evidence="12 13">47C3B</strain>
    </source>
</reference>
<keyword evidence="8 9" id="KW-0472">Membrane</keyword>
<dbReference type="NCBIfam" id="TIGR00077">
    <property type="entry name" value="lspA"/>
    <property type="match status" value="1"/>
</dbReference>
<evidence type="ECO:0000256" key="10">
    <source>
        <dbReference type="RuleBase" id="RU000594"/>
    </source>
</evidence>
<dbReference type="OrthoDB" id="9810259at2"/>
<keyword evidence="13" id="KW-1185">Reference proteome</keyword>
<feature type="active site" evidence="9">
    <location>
        <position position="125"/>
    </location>
</feature>
<comment type="function">
    <text evidence="9 10">This protein specifically catalyzes the removal of signal peptides from prolipoproteins.</text>
</comment>
<dbReference type="GO" id="GO:0005886">
    <property type="term" value="C:plasma membrane"/>
    <property type="evidence" value="ECO:0007669"/>
    <property type="project" value="UniProtKB-SubCell"/>
</dbReference>
<evidence type="ECO:0000256" key="9">
    <source>
        <dbReference type="HAMAP-Rule" id="MF_00161"/>
    </source>
</evidence>
<dbReference type="EMBL" id="FNAI01000002">
    <property type="protein sequence ID" value="SDD66524.1"/>
    <property type="molecule type" value="Genomic_DNA"/>
</dbReference>
<keyword evidence="3 9" id="KW-0645">Protease</keyword>
<dbReference type="RefSeq" id="WP_091145789.1">
    <property type="nucleotide sequence ID" value="NZ_FNAI01000002.1"/>
</dbReference>
<feature type="transmembrane region" description="Helical" evidence="9">
    <location>
        <begin position="138"/>
        <end position="159"/>
    </location>
</feature>
<feature type="transmembrane region" description="Helical" evidence="9">
    <location>
        <begin position="98"/>
        <end position="118"/>
    </location>
</feature>
<comment type="caution">
    <text evidence="9">Lacks conserved residue(s) required for the propagation of feature annotation.</text>
</comment>
<feature type="active site" evidence="9">
    <location>
        <position position="143"/>
    </location>
</feature>
<name>A0A1G6WL52_9SPHI</name>
<evidence type="ECO:0000256" key="1">
    <source>
        <dbReference type="ARBA" id="ARBA00006139"/>
    </source>
</evidence>
<proteinExistence type="inferred from homology"/>
<comment type="pathway">
    <text evidence="9">Protein modification; lipoprotein biosynthesis (signal peptide cleavage).</text>
</comment>
<dbReference type="InterPro" id="IPR001872">
    <property type="entry name" value="Peptidase_A8"/>
</dbReference>
<evidence type="ECO:0000313" key="12">
    <source>
        <dbReference type="EMBL" id="SDD66524.1"/>
    </source>
</evidence>
<dbReference type="PRINTS" id="PR00781">
    <property type="entry name" value="LIPOSIGPTASE"/>
</dbReference>
<keyword evidence="6 9" id="KW-0378">Hydrolase</keyword>
<organism evidence="12 13">
    <name type="scientific">Mucilaginibacter pineti</name>
    <dbReference type="NCBI Taxonomy" id="1391627"/>
    <lineage>
        <taxon>Bacteria</taxon>
        <taxon>Pseudomonadati</taxon>
        <taxon>Bacteroidota</taxon>
        <taxon>Sphingobacteriia</taxon>
        <taxon>Sphingobacteriales</taxon>
        <taxon>Sphingobacteriaceae</taxon>
        <taxon>Mucilaginibacter</taxon>
    </lineage>
</organism>
<gene>
    <name evidence="9" type="primary">lspA</name>
    <name evidence="12" type="ORF">SAMN05216464_102221</name>
</gene>
<sequence>MNRKRILSGLGLLLILILAIAADQVSKIYVRQHINAYDNIVVIKNFITLTKVENTGAFLSLGDSMPNPWRFIILALLPSLALLWGLLYVLLKPNLTKLNQVGIILILAGGFGNLYDRLRYGSVTDFMHMDFKIFETGVFNVADVFIMIGVGILLLNSYIRERDRKAQENAESEESVTAES</sequence>
<evidence type="ECO:0000256" key="2">
    <source>
        <dbReference type="ARBA" id="ARBA00022475"/>
    </source>
</evidence>
<comment type="catalytic activity">
    <reaction evidence="9 10">
        <text>Release of signal peptides from bacterial membrane prolipoproteins. Hydrolyzes -Xaa-Yaa-Zaa-|-(S,diacylglyceryl)Cys-, in which Xaa is hydrophobic (preferably Leu), and Yaa (Ala or Ser) and Zaa (Gly or Ala) have small, neutral side chains.</text>
        <dbReference type="EC" id="3.4.23.36"/>
    </reaction>
</comment>
<keyword evidence="5 9" id="KW-0064">Aspartyl protease</keyword>
<evidence type="ECO:0000256" key="4">
    <source>
        <dbReference type="ARBA" id="ARBA00022692"/>
    </source>
</evidence>
<keyword evidence="4 9" id="KW-0812">Transmembrane</keyword>
<evidence type="ECO:0000256" key="3">
    <source>
        <dbReference type="ARBA" id="ARBA00022670"/>
    </source>
</evidence>
<dbReference type="EC" id="3.4.23.36" evidence="9"/>
<dbReference type="GO" id="GO:0006508">
    <property type="term" value="P:proteolysis"/>
    <property type="evidence" value="ECO:0007669"/>
    <property type="project" value="UniProtKB-KW"/>
</dbReference>
<dbReference type="UniPathway" id="UPA00665"/>
<protein>
    <recommendedName>
        <fullName evidence="9">Lipoprotein signal peptidase</fullName>
        <ecNumber evidence="9">3.4.23.36</ecNumber>
    </recommendedName>
    <alternativeName>
        <fullName evidence="9">Prolipoprotein signal peptidase</fullName>
    </alternativeName>
    <alternativeName>
        <fullName evidence="9">Signal peptidase II</fullName>
        <shortName evidence="9">SPase II</shortName>
    </alternativeName>
</protein>
<dbReference type="GO" id="GO:0004190">
    <property type="term" value="F:aspartic-type endopeptidase activity"/>
    <property type="evidence" value="ECO:0007669"/>
    <property type="project" value="UniProtKB-UniRule"/>
</dbReference>
<dbReference type="STRING" id="1391627.SAMN05216464_102221"/>
<evidence type="ECO:0000313" key="13">
    <source>
        <dbReference type="Proteomes" id="UP000199072"/>
    </source>
</evidence>
<evidence type="ECO:0000256" key="6">
    <source>
        <dbReference type="ARBA" id="ARBA00022801"/>
    </source>
</evidence>
<dbReference type="Pfam" id="PF01252">
    <property type="entry name" value="Peptidase_A8"/>
    <property type="match status" value="1"/>
</dbReference>
<dbReference type="AlphaFoldDB" id="A0A1G6WL52"/>
<dbReference type="Proteomes" id="UP000199072">
    <property type="component" value="Unassembled WGS sequence"/>
</dbReference>
<dbReference type="PANTHER" id="PTHR33695:SF1">
    <property type="entry name" value="LIPOPROTEIN SIGNAL PEPTIDASE"/>
    <property type="match status" value="1"/>
</dbReference>
<comment type="similarity">
    <text evidence="1 9 11">Belongs to the peptidase A8 family.</text>
</comment>
<evidence type="ECO:0000256" key="11">
    <source>
        <dbReference type="RuleBase" id="RU004181"/>
    </source>
</evidence>
<dbReference type="PANTHER" id="PTHR33695">
    <property type="entry name" value="LIPOPROTEIN SIGNAL PEPTIDASE"/>
    <property type="match status" value="1"/>
</dbReference>
<accession>A0A1G6WL52</accession>
<feature type="transmembrane region" description="Helical" evidence="9">
    <location>
        <begin position="69"/>
        <end position="91"/>
    </location>
</feature>
<evidence type="ECO:0000256" key="8">
    <source>
        <dbReference type="ARBA" id="ARBA00023136"/>
    </source>
</evidence>
<dbReference type="HAMAP" id="MF_00161">
    <property type="entry name" value="LspA"/>
    <property type="match status" value="1"/>
</dbReference>
<evidence type="ECO:0000256" key="5">
    <source>
        <dbReference type="ARBA" id="ARBA00022750"/>
    </source>
</evidence>
<dbReference type="PROSITE" id="PS00855">
    <property type="entry name" value="SPASE_II"/>
    <property type="match status" value="1"/>
</dbReference>
<keyword evidence="2 9" id="KW-1003">Cell membrane</keyword>